<dbReference type="SUPFAM" id="SSF56112">
    <property type="entry name" value="Protein kinase-like (PK-like)"/>
    <property type="match status" value="1"/>
</dbReference>
<dbReference type="InterPro" id="IPR008271">
    <property type="entry name" value="Ser/Thr_kinase_AS"/>
</dbReference>
<feature type="domain" description="Protein kinase" evidence="1">
    <location>
        <begin position="20"/>
        <end position="270"/>
    </location>
</feature>
<evidence type="ECO:0000313" key="2">
    <source>
        <dbReference type="EMBL" id="KAK8850271.1"/>
    </source>
</evidence>
<gene>
    <name evidence="2" type="ORF">M9Y10_018399</name>
</gene>
<dbReference type="Gene3D" id="1.10.510.10">
    <property type="entry name" value="Transferase(Phosphotransferase) domain 1"/>
    <property type="match status" value="1"/>
</dbReference>
<dbReference type="Proteomes" id="UP001470230">
    <property type="component" value="Unassembled WGS sequence"/>
</dbReference>
<organism evidence="2 3">
    <name type="scientific">Tritrichomonas musculus</name>
    <dbReference type="NCBI Taxonomy" id="1915356"/>
    <lineage>
        <taxon>Eukaryota</taxon>
        <taxon>Metamonada</taxon>
        <taxon>Parabasalia</taxon>
        <taxon>Tritrichomonadida</taxon>
        <taxon>Tritrichomonadidae</taxon>
        <taxon>Tritrichomonas</taxon>
    </lineage>
</organism>
<name>A0ABR2HPY7_9EUKA</name>
<dbReference type="InterPro" id="IPR000719">
    <property type="entry name" value="Prot_kinase_dom"/>
</dbReference>
<dbReference type="PANTHER" id="PTHR23257">
    <property type="entry name" value="SERINE-THREONINE PROTEIN KINASE"/>
    <property type="match status" value="1"/>
</dbReference>
<sequence>MSQSQAQSKYKKYMVDIKNFKIEHQIQSGGFGSIFSVQNIKTGDILAAKIINKQKDESQYKKMINREIGIMIRCQHPTIIKFVGYSLKDFNDQANVTIFMDLAKKGSLSDYLEKVRKGLSDILFDNTVRQIILIGISYGMMYLHHRHIIHRDLKPGNVLLDDNLHPIITDFGLSKFNENNYSFDQSQQCGTSIYMAPEVFENNQYSEKADVYSFGILMYEVVTDSIPYPLFESKKITPIKFANKVIYEGYRPEFNVPIKLSSKNITSFQF</sequence>
<dbReference type="Pfam" id="PF00069">
    <property type="entry name" value="Pkinase"/>
    <property type="match status" value="1"/>
</dbReference>
<protein>
    <recommendedName>
        <fullName evidence="1">Protein kinase domain-containing protein</fullName>
    </recommendedName>
</protein>
<dbReference type="PROSITE" id="PS50011">
    <property type="entry name" value="PROTEIN_KINASE_DOM"/>
    <property type="match status" value="1"/>
</dbReference>
<evidence type="ECO:0000313" key="3">
    <source>
        <dbReference type="Proteomes" id="UP001470230"/>
    </source>
</evidence>
<dbReference type="EMBL" id="JAPFFF010000024">
    <property type="protein sequence ID" value="KAK8850271.1"/>
    <property type="molecule type" value="Genomic_DNA"/>
</dbReference>
<accession>A0ABR2HPY7</accession>
<dbReference type="PROSITE" id="PS00108">
    <property type="entry name" value="PROTEIN_KINASE_ST"/>
    <property type="match status" value="1"/>
</dbReference>
<keyword evidence="3" id="KW-1185">Reference proteome</keyword>
<dbReference type="SMART" id="SM00220">
    <property type="entry name" value="S_TKc"/>
    <property type="match status" value="1"/>
</dbReference>
<comment type="caution">
    <text evidence="2">The sequence shown here is derived from an EMBL/GenBank/DDBJ whole genome shotgun (WGS) entry which is preliminary data.</text>
</comment>
<dbReference type="PIRSF" id="PIRSF000654">
    <property type="entry name" value="Integrin-linked_kinase"/>
    <property type="match status" value="1"/>
</dbReference>
<reference evidence="2 3" key="1">
    <citation type="submission" date="2024-04" db="EMBL/GenBank/DDBJ databases">
        <title>Tritrichomonas musculus Genome.</title>
        <authorList>
            <person name="Alves-Ferreira E."/>
            <person name="Grigg M."/>
            <person name="Lorenzi H."/>
            <person name="Galac M."/>
        </authorList>
    </citation>
    <scope>NUCLEOTIDE SEQUENCE [LARGE SCALE GENOMIC DNA]</scope>
    <source>
        <strain evidence="2 3">EAF2021</strain>
    </source>
</reference>
<dbReference type="PANTHER" id="PTHR23257:SF958">
    <property type="entry name" value="SERINE_THREONINE-PROTEIN KINASE WNK4"/>
    <property type="match status" value="1"/>
</dbReference>
<dbReference type="InterPro" id="IPR050167">
    <property type="entry name" value="Ser_Thr_protein_kinase"/>
</dbReference>
<evidence type="ECO:0000259" key="1">
    <source>
        <dbReference type="PROSITE" id="PS50011"/>
    </source>
</evidence>
<proteinExistence type="predicted"/>
<dbReference type="InterPro" id="IPR011009">
    <property type="entry name" value="Kinase-like_dom_sf"/>
</dbReference>